<evidence type="ECO:0008006" key="4">
    <source>
        <dbReference type="Google" id="ProtNLM"/>
    </source>
</evidence>
<sequence>MNKREVISAVAERSGVNPEDCARVLDSFEEVFTEEITGSKWKNAVFEQIYGLLSLIKEKKNNKQSNLS</sequence>
<protein>
    <recommendedName>
        <fullName evidence="4">DNA-binding protein</fullName>
    </recommendedName>
</protein>
<comment type="caution">
    <text evidence="3">The sequence shown here is derived from an EMBL/GenBank/DDBJ whole genome shotgun (WGS) entry which is preliminary data.</text>
</comment>
<dbReference type="AlphaFoldDB" id="A0A6G1ZBQ8"/>
<dbReference type="GO" id="GO:0003677">
    <property type="term" value="F:DNA binding"/>
    <property type="evidence" value="ECO:0007669"/>
    <property type="project" value="UniProtKB-KW"/>
</dbReference>
<dbReference type="SUPFAM" id="SSF47729">
    <property type="entry name" value="IHF-like DNA-binding proteins"/>
    <property type="match status" value="1"/>
</dbReference>
<comment type="similarity">
    <text evidence="1">Belongs to the bacterial histone-like protein family.</text>
</comment>
<dbReference type="RefSeq" id="WP_010801909.1">
    <property type="nucleotide sequence ID" value="NZ_CAJSYT010000014.1"/>
</dbReference>
<organism evidence="3">
    <name type="scientific">Parabacteroides goldsteinii</name>
    <dbReference type="NCBI Taxonomy" id="328812"/>
    <lineage>
        <taxon>Bacteria</taxon>
        <taxon>Pseudomonadati</taxon>
        <taxon>Bacteroidota</taxon>
        <taxon>Bacteroidia</taxon>
        <taxon>Bacteroidales</taxon>
        <taxon>Tannerellaceae</taxon>
        <taxon>Parabacteroides</taxon>
    </lineage>
</organism>
<evidence type="ECO:0000256" key="2">
    <source>
        <dbReference type="ARBA" id="ARBA00023125"/>
    </source>
</evidence>
<dbReference type="EMBL" id="WKLP01000009">
    <property type="protein sequence ID" value="MRY11396.1"/>
    <property type="molecule type" value="Genomic_DNA"/>
</dbReference>
<dbReference type="Gene3D" id="4.10.520.10">
    <property type="entry name" value="IHF-like DNA-binding proteins"/>
    <property type="match status" value="1"/>
</dbReference>
<name>A0A6G1ZBQ8_9BACT</name>
<proteinExistence type="inferred from homology"/>
<dbReference type="InterPro" id="IPR000119">
    <property type="entry name" value="Hist_DNA-bd"/>
</dbReference>
<keyword evidence="2" id="KW-0238">DNA-binding</keyword>
<accession>A0A6G1ZBQ8</accession>
<dbReference type="GO" id="GO:0030527">
    <property type="term" value="F:structural constituent of chromatin"/>
    <property type="evidence" value="ECO:0007669"/>
    <property type="project" value="InterPro"/>
</dbReference>
<dbReference type="InterPro" id="IPR010992">
    <property type="entry name" value="IHF-like_DNA-bd_dom_sf"/>
</dbReference>
<evidence type="ECO:0000313" key="3">
    <source>
        <dbReference type="EMBL" id="MRY11396.1"/>
    </source>
</evidence>
<reference evidence="3" key="1">
    <citation type="journal article" date="2019" name="Nat. Med.">
        <title>A library of human gut bacterial isolates paired with longitudinal multiomics data enables mechanistic microbiome research.</title>
        <authorList>
            <person name="Poyet M."/>
            <person name="Groussin M."/>
            <person name="Gibbons S.M."/>
            <person name="Avila-Pacheco J."/>
            <person name="Jiang X."/>
            <person name="Kearney S.M."/>
            <person name="Perrotta A.R."/>
            <person name="Berdy B."/>
            <person name="Zhao S."/>
            <person name="Lieberman T.D."/>
            <person name="Swanson P.K."/>
            <person name="Smith M."/>
            <person name="Roesemann S."/>
            <person name="Alexander J.E."/>
            <person name="Rich S.A."/>
            <person name="Livny J."/>
            <person name="Vlamakis H."/>
            <person name="Clish C."/>
            <person name="Bullock K."/>
            <person name="Deik A."/>
            <person name="Scott J."/>
            <person name="Pierce K.A."/>
            <person name="Xavier R.J."/>
            <person name="Alm E.J."/>
        </authorList>
    </citation>
    <scope>NUCLEOTIDE SEQUENCE</scope>
    <source>
        <strain evidence="3">BIOML-A4</strain>
    </source>
</reference>
<evidence type="ECO:0000256" key="1">
    <source>
        <dbReference type="ARBA" id="ARBA00010529"/>
    </source>
</evidence>
<gene>
    <name evidence="3" type="ORF">GKE01_07935</name>
</gene>
<dbReference type="Pfam" id="PF00216">
    <property type="entry name" value="Bac_DNA_binding"/>
    <property type="match status" value="1"/>
</dbReference>